<feature type="region of interest" description="Disordered" evidence="1">
    <location>
        <begin position="34"/>
        <end position="62"/>
    </location>
</feature>
<feature type="compositionally biased region" description="Polar residues" evidence="1">
    <location>
        <begin position="34"/>
        <end position="45"/>
    </location>
</feature>
<sequence length="342" mass="38449">VPFLEHQAKPLPVGLIIYFSLYETDDTIEASTIVKQPPENATSPVSDEDPGDEEGGTINNLPGSLLRTPVYLIQDDNYPDDEVPSTSTAQTDVRNVLVSAAMRRDCFETIFSNLHVADNANLVPMDKFSKLRPLINKLNDRCMKFVPNETYFSFDESMVPYFGRHGCKQFIRGKPIRFGFKFWCGATRLGYICWFQPYQGKNPDNKHGVSASLVLQFSEALVQAHPGQYHFVFDNFFTSITLLDKLSSMGHQATGTVRKDRIDKAPLESDVVLKKKEKEANGSSGVSPTYRMPLFGDPRSSCRTGRPSQKRNIDSCYDGLNHVIVKQGKQTRCAQCHKNTTF</sequence>
<feature type="compositionally biased region" description="Acidic residues" evidence="1">
    <location>
        <begin position="46"/>
        <end position="55"/>
    </location>
</feature>
<dbReference type="GeneTree" id="ENSGT00940000162327"/>
<accession>A0A8C4X3H4</accession>
<proteinExistence type="predicted"/>
<dbReference type="Proteomes" id="UP000694620">
    <property type="component" value="Chromosome 5"/>
</dbReference>
<dbReference type="InterPro" id="IPR052638">
    <property type="entry name" value="PiggyBac_TE-derived"/>
</dbReference>
<reference evidence="3" key="3">
    <citation type="submission" date="2025-09" db="UniProtKB">
        <authorList>
            <consortium name="Ensembl"/>
        </authorList>
    </citation>
    <scope>IDENTIFICATION</scope>
</reference>
<evidence type="ECO:0000259" key="2">
    <source>
        <dbReference type="Pfam" id="PF13843"/>
    </source>
</evidence>
<dbReference type="AlphaFoldDB" id="A0A8C4X3H4"/>
<evidence type="ECO:0000256" key="1">
    <source>
        <dbReference type="SAM" id="MobiDB-lite"/>
    </source>
</evidence>
<feature type="domain" description="PiggyBac transposable element-derived protein" evidence="2">
    <location>
        <begin position="91"/>
        <end position="276"/>
    </location>
</feature>
<organism evidence="3 4">
    <name type="scientific">Erpetoichthys calabaricus</name>
    <name type="common">Rope fish</name>
    <name type="synonym">Calamoichthys calabaricus</name>
    <dbReference type="NCBI Taxonomy" id="27687"/>
    <lineage>
        <taxon>Eukaryota</taxon>
        <taxon>Metazoa</taxon>
        <taxon>Chordata</taxon>
        <taxon>Craniata</taxon>
        <taxon>Vertebrata</taxon>
        <taxon>Euteleostomi</taxon>
        <taxon>Actinopterygii</taxon>
        <taxon>Polypteriformes</taxon>
        <taxon>Polypteridae</taxon>
        <taxon>Erpetoichthys</taxon>
    </lineage>
</organism>
<protein>
    <recommendedName>
        <fullName evidence="2">PiggyBac transposable element-derived protein domain-containing protein</fullName>
    </recommendedName>
</protein>
<reference evidence="3" key="1">
    <citation type="submission" date="2021-06" db="EMBL/GenBank/DDBJ databases">
        <authorList>
            <consortium name="Wellcome Sanger Institute Data Sharing"/>
        </authorList>
    </citation>
    <scope>NUCLEOTIDE SEQUENCE [LARGE SCALE GENOMIC DNA]</scope>
</reference>
<dbReference type="GO" id="GO:0043565">
    <property type="term" value="F:sequence-specific DNA binding"/>
    <property type="evidence" value="ECO:0007669"/>
    <property type="project" value="TreeGrafter"/>
</dbReference>
<name>A0A8C4X3H4_ERPCA</name>
<dbReference type="InterPro" id="IPR029526">
    <property type="entry name" value="PGBD"/>
</dbReference>
<dbReference type="PANTHER" id="PTHR47055">
    <property type="entry name" value="DDE_TNP_1_7 DOMAIN-CONTAINING PROTEIN"/>
    <property type="match status" value="1"/>
</dbReference>
<dbReference type="Ensembl" id="ENSECRT00000002784.1">
    <property type="protein sequence ID" value="ENSECRP00000002741.1"/>
    <property type="gene ID" value="ENSECRG00000001869.1"/>
</dbReference>
<dbReference type="Pfam" id="PF13843">
    <property type="entry name" value="DDE_Tnp_1_7"/>
    <property type="match status" value="1"/>
</dbReference>
<keyword evidence="4" id="KW-1185">Reference proteome</keyword>
<evidence type="ECO:0000313" key="3">
    <source>
        <dbReference type="Ensembl" id="ENSECRP00000002741.1"/>
    </source>
</evidence>
<reference evidence="3" key="2">
    <citation type="submission" date="2025-08" db="UniProtKB">
        <authorList>
            <consortium name="Ensembl"/>
        </authorList>
    </citation>
    <scope>IDENTIFICATION</scope>
</reference>
<evidence type="ECO:0000313" key="4">
    <source>
        <dbReference type="Proteomes" id="UP000694620"/>
    </source>
</evidence>
<dbReference type="PANTHER" id="PTHR47055:SF2">
    <property type="entry name" value="PIGGYBAC TRANSPOSABLE ELEMENT-DERIVED PROTEIN 2-RELATED"/>
    <property type="match status" value="1"/>
</dbReference>